<dbReference type="InterPro" id="IPR015424">
    <property type="entry name" value="PyrdxlP-dep_Trfase"/>
</dbReference>
<sequence>MENNYPYASPLYAGQMLKPPHVIARTAYAFAQQINPNNHALDGGRESSSMEIEAVAEIARMFGWNEHLGHLAGGGTMANLEALWVAGSIHPNKKVVASQAAHYTHERITSVLKIPYASIPNRIDKPVLDTLELESMLKEGNIGTVVVTAGTTGTGHVEPVDEVIRLAKKYGARVHVDAAYGGYFRLVVFDKPSIQSAFDAITEADSIVIDPHKHGLQPYGCGCVLFKDPSVGKFYLHDSPYTYFTSEELHLGEITLECSRPGAAAVALWATQKRFPLNVGGEMSDGLKRCIDAANALHSGLESTGNWLLPFEPDLDILVYAPRANSISEISKLSEEIFDAAAKLDLHLALYKMDARYIVDDQMERDSEIVTCLRSTLMKWSHKDYIPEIQRLLEQSRVQNS</sequence>
<dbReference type="InterPro" id="IPR050477">
    <property type="entry name" value="GrpII_AminoAcid_Decarb"/>
</dbReference>
<dbReference type="PROSITE" id="PS00392">
    <property type="entry name" value="DDC_GAD_HDC_YDC"/>
    <property type="match status" value="1"/>
</dbReference>
<evidence type="ECO:0000256" key="4">
    <source>
        <dbReference type="PIRSR" id="PIRSR602129-50"/>
    </source>
</evidence>
<evidence type="ECO:0000256" key="2">
    <source>
        <dbReference type="ARBA" id="ARBA00022898"/>
    </source>
</evidence>
<dbReference type="Gene3D" id="3.40.640.10">
    <property type="entry name" value="Type I PLP-dependent aspartate aminotransferase-like (Major domain)"/>
    <property type="match status" value="1"/>
</dbReference>
<keyword evidence="3 5" id="KW-0456">Lyase</keyword>
<dbReference type="SUPFAM" id="SSF53383">
    <property type="entry name" value="PLP-dependent transferases"/>
    <property type="match status" value="1"/>
</dbReference>
<comment type="caution">
    <text evidence="6">The sequence shown here is derived from an EMBL/GenBank/DDBJ whole genome shotgun (WGS) entry which is preliminary data.</text>
</comment>
<keyword evidence="6" id="KW-0808">Transferase</keyword>
<evidence type="ECO:0000313" key="7">
    <source>
        <dbReference type="Proteomes" id="UP000468650"/>
    </source>
</evidence>
<dbReference type="InterPro" id="IPR002129">
    <property type="entry name" value="PyrdxlP-dep_de-COase"/>
</dbReference>
<proteinExistence type="inferred from homology"/>
<dbReference type="GO" id="GO:0008483">
    <property type="term" value="F:transaminase activity"/>
    <property type="evidence" value="ECO:0007669"/>
    <property type="project" value="UniProtKB-KW"/>
</dbReference>
<name>A0A6N6RMX0_9FLAO</name>
<comment type="cofactor">
    <cofactor evidence="1 4 5">
        <name>pyridoxal 5'-phosphate</name>
        <dbReference type="ChEBI" id="CHEBI:597326"/>
    </cofactor>
</comment>
<protein>
    <submittedName>
        <fullName evidence="6">Aspartate aminotransferase family protein</fullName>
    </submittedName>
</protein>
<dbReference type="GO" id="GO:0016831">
    <property type="term" value="F:carboxy-lyase activity"/>
    <property type="evidence" value="ECO:0007669"/>
    <property type="project" value="InterPro"/>
</dbReference>
<evidence type="ECO:0000256" key="3">
    <source>
        <dbReference type="ARBA" id="ARBA00023239"/>
    </source>
</evidence>
<comment type="similarity">
    <text evidence="5">Belongs to the group II decarboxylase family.</text>
</comment>
<dbReference type="InterPro" id="IPR015421">
    <property type="entry name" value="PyrdxlP-dep_Trfase_major"/>
</dbReference>
<dbReference type="AlphaFoldDB" id="A0A6N6RMX0"/>
<evidence type="ECO:0000256" key="1">
    <source>
        <dbReference type="ARBA" id="ARBA00001933"/>
    </source>
</evidence>
<dbReference type="PANTHER" id="PTHR42735">
    <property type="match status" value="1"/>
</dbReference>
<evidence type="ECO:0000313" key="6">
    <source>
        <dbReference type="EMBL" id="KAB2814898.1"/>
    </source>
</evidence>
<gene>
    <name evidence="6" type="ORF">F8C67_00790</name>
</gene>
<dbReference type="Proteomes" id="UP000468650">
    <property type="component" value="Unassembled WGS sequence"/>
</dbReference>
<dbReference type="EMBL" id="WBVO01000001">
    <property type="protein sequence ID" value="KAB2814898.1"/>
    <property type="molecule type" value="Genomic_DNA"/>
</dbReference>
<keyword evidence="7" id="KW-1185">Reference proteome</keyword>
<accession>A0A6N6RMX0</accession>
<keyword evidence="6" id="KW-0032">Aminotransferase</keyword>
<feature type="modified residue" description="N6-(pyridoxal phosphate)lysine" evidence="4">
    <location>
        <position position="213"/>
    </location>
</feature>
<dbReference type="GO" id="GO:0019752">
    <property type="term" value="P:carboxylic acid metabolic process"/>
    <property type="evidence" value="ECO:0007669"/>
    <property type="project" value="InterPro"/>
</dbReference>
<dbReference type="OrthoDB" id="9803665at2"/>
<dbReference type="InterPro" id="IPR021115">
    <property type="entry name" value="Pyridoxal-P_BS"/>
</dbReference>
<dbReference type="PANTHER" id="PTHR42735:SF4">
    <property type="entry name" value="PYRIDOXAL PHOSPHATE-DEPENDENT DECARBOXYLASE FAMILY PROTEIN"/>
    <property type="match status" value="1"/>
</dbReference>
<evidence type="ECO:0000256" key="5">
    <source>
        <dbReference type="RuleBase" id="RU000382"/>
    </source>
</evidence>
<dbReference type="GO" id="GO:0030170">
    <property type="term" value="F:pyridoxal phosphate binding"/>
    <property type="evidence" value="ECO:0007669"/>
    <property type="project" value="InterPro"/>
</dbReference>
<dbReference type="Pfam" id="PF00282">
    <property type="entry name" value="Pyridoxal_deC"/>
    <property type="match status" value="1"/>
</dbReference>
<organism evidence="6 7">
    <name type="scientific">Phaeocystidibacter luteus</name>
    <dbReference type="NCBI Taxonomy" id="911197"/>
    <lineage>
        <taxon>Bacteria</taxon>
        <taxon>Pseudomonadati</taxon>
        <taxon>Bacteroidota</taxon>
        <taxon>Flavobacteriia</taxon>
        <taxon>Flavobacteriales</taxon>
        <taxon>Phaeocystidibacteraceae</taxon>
        <taxon>Phaeocystidibacter</taxon>
    </lineage>
</organism>
<keyword evidence="2 4" id="KW-0663">Pyridoxal phosphate</keyword>
<reference evidence="6 7" key="1">
    <citation type="submission" date="2019-09" db="EMBL/GenBank/DDBJ databases">
        <title>Genomes of family Cryomorphaceae.</title>
        <authorList>
            <person name="Bowman J.P."/>
        </authorList>
    </citation>
    <scope>NUCLEOTIDE SEQUENCE [LARGE SCALE GENOMIC DNA]</scope>
    <source>
        <strain evidence="6 7">LMG 25704</strain>
    </source>
</reference>